<dbReference type="Gene3D" id="2.60.40.10">
    <property type="entry name" value="Immunoglobulins"/>
    <property type="match status" value="1"/>
</dbReference>
<dbReference type="RefSeq" id="WP_263545831.1">
    <property type="nucleotide sequence ID" value="NZ_JAOVZO020000003.1"/>
</dbReference>
<dbReference type="PANTHER" id="PTHR34720">
    <property type="entry name" value="MICROCYSTIN DEPENDENT PROTEIN"/>
    <property type="match status" value="1"/>
</dbReference>
<reference evidence="3" key="1">
    <citation type="submission" date="2023-02" db="EMBL/GenBank/DDBJ databases">
        <title>Tahibacter soli sp. nov. isolated from soil.</title>
        <authorList>
            <person name="Baek J.H."/>
            <person name="Lee J.K."/>
            <person name="Choi D.G."/>
            <person name="Jeon C.O."/>
        </authorList>
    </citation>
    <scope>NUCLEOTIDE SEQUENCE</scope>
    <source>
        <strain evidence="3">BL</strain>
    </source>
</reference>
<sequence length="1655" mass="164457">MHRYLHRATFALIAALAFDAAAAPCPTTTITPATALPGATVGTNYAQSFTAANSNAQAFAFVVTSGLPSNSGLAFATTGAASADWSGTPTQAGNYLVTVTAVDALGCGGGRTYALAVAQGAQTIAFTTTAPAATVGGAPYAVAATATSGLPVTFAIDAASSGVCAIAGSSVTFQSPGTCTINANQSGDANWTAAPQTQQSVAVGRADQTIAFTSIAPSNAAFNGATYTVAATATSALPVAYAIDASSSAVCTIAGTTVSFTGVGTCTINANQAGNANWNPAPQAQQSFAVGRADQSVTFTSTAPAGAVVGGATYSVAATATSGLPVTFAIDAASGAVCTLAGTTVSFVGNGTCMINANQAGNANWNAAPQAQQNVAVGTGNQAITFTSTAPTAATFGGATYAVAATATSGLTVTFAIDASAASVCTIAGSTVSFTGAGTCVVNANQAGNANWNAAPQAQQSFAVGKASQTITFTSTAPAAATFGGATYTVTATATSGLPVTLTIDASSSAVCAIAGSTVSFTGTGTCTINANQAGDANWNPAPQAQQSFTVAKASQTITFTSTAPTGATFGGATYTVTATASSGLPVTFTIDAASNAVCSIAGATVSFTGAGTCTINANQAGNANWNAAPQAQQSFTVARASQTITFTSTAPTGATFGGATYTVTATASSGLPVAFTIDAASSGVCTIAGAAVSFTGAGSCTINANQAGNANWNAAPQAQQSFAVARASQTITFTSTAPIGATFGGPTYTVSATATSGLPVAFAIDASASAVCAIAGSTVSFIGAGTCVVNANQAGDTNWNAAPQVQQTFAVARASQTITFTSTAPTGATIGAGTYTVTATATSGLPVTLTINGASGGVCTIAGSTVSFIGEGTCAINANQAGNANWNAAPPVQQSFAVSKRPQTITFTSTAPAGATFGSAGTYTVAASATSTFTVTFSIDAASASVCTIAGDTVTIIGAGTCTINANQAGDVSWAAAPQAQQSFAVARGSQTVAFTSTPPATAVTGGTYTVAATATSGLLPAFTIDAASSAVCAIAGDVVTFHTAGTCTINADQAGDTNWAAAPQVQQSMTVTACLVLAVGEVANGEMPGGADICISNGAGIDTEYTYIPINFSASTDAAMSVVANNIQGVSGPPAPRPGNGGGVTLAPLDDVDAPTADAEPHAVESPPAFDRPHDLSDLVPARGGGGPLTVGQLIDLNATIGSCGAAPSIRKGRVEAVSPPSAGLQHLYAVQEVVETAVGSGVWVPAIAGGYQTIDFQNFVDSFVKPASSAAGLQSTPQGSIDATATPPLLFTGAMDLAAANFGALTDVDLNEGVIVFFTRTMNALSPAATAGAQGLFQPRDLFSSASCGGSNEGEILYLPVPDPTGVINSNVRTVSSLYQLAMPALAHHYAHLTNAARRLYMNGAAPFEETWLDEGIAYAMQELVFFNASAGLAPRGNSQLSSLTTGPFASLRVRDFNMHQNPMFGAMRDYFYQLNSTNGNRRAGPLRQPAYSASTTPTRHDVVTRQYTVTFTFLRYMLDRKNTGDAALLNALVNTSNVGIANLQAAMNVSIEDWTRDFLVAMYADDAVAGIAPAYMAPSWNYRSVYGGLGGFPLAVLPLTNAVAQPFALGPGGGASYQRFGIAAGQVATVTLTQSGGTPTAQIRTAILRTK</sequence>
<gene>
    <name evidence="3" type="ORF">OD750_002490</name>
</gene>
<feature type="chain" id="PRO_5040822875" evidence="2">
    <location>
        <begin position="23"/>
        <end position="1655"/>
    </location>
</feature>
<evidence type="ECO:0000256" key="1">
    <source>
        <dbReference type="SAM" id="MobiDB-lite"/>
    </source>
</evidence>
<dbReference type="InterPro" id="IPR013783">
    <property type="entry name" value="Ig-like_fold"/>
</dbReference>
<comment type="caution">
    <text evidence="3">The sequence shown here is derived from an EMBL/GenBank/DDBJ whole genome shotgun (WGS) entry which is preliminary data.</text>
</comment>
<protein>
    <submittedName>
        <fullName evidence="3">Uncharacterized protein</fullName>
    </submittedName>
</protein>
<dbReference type="EMBL" id="JAOVZO020000003">
    <property type="protein sequence ID" value="MDC8011411.1"/>
    <property type="molecule type" value="Genomic_DNA"/>
</dbReference>
<proteinExistence type="predicted"/>
<evidence type="ECO:0000313" key="3">
    <source>
        <dbReference type="EMBL" id="MDC8011411.1"/>
    </source>
</evidence>
<name>A0A9X4BGD8_9GAMM</name>
<keyword evidence="2" id="KW-0732">Signal</keyword>
<dbReference type="PANTHER" id="PTHR34720:SF9">
    <property type="entry name" value="BLR4714 PROTEIN"/>
    <property type="match status" value="1"/>
</dbReference>
<keyword evidence="4" id="KW-1185">Reference proteome</keyword>
<evidence type="ECO:0000256" key="2">
    <source>
        <dbReference type="SAM" id="SignalP"/>
    </source>
</evidence>
<organism evidence="3 4">
    <name type="scientific">Tahibacter soli</name>
    <dbReference type="NCBI Taxonomy" id="2983605"/>
    <lineage>
        <taxon>Bacteria</taxon>
        <taxon>Pseudomonadati</taxon>
        <taxon>Pseudomonadota</taxon>
        <taxon>Gammaproteobacteria</taxon>
        <taxon>Lysobacterales</taxon>
        <taxon>Rhodanobacteraceae</taxon>
        <taxon>Tahibacter</taxon>
    </lineage>
</organism>
<dbReference type="Proteomes" id="UP001139971">
    <property type="component" value="Unassembled WGS sequence"/>
</dbReference>
<feature type="signal peptide" evidence="2">
    <location>
        <begin position="1"/>
        <end position="22"/>
    </location>
</feature>
<accession>A0A9X4BGD8</accession>
<feature type="region of interest" description="Disordered" evidence="1">
    <location>
        <begin position="1156"/>
        <end position="1185"/>
    </location>
</feature>
<evidence type="ECO:0000313" key="4">
    <source>
        <dbReference type="Proteomes" id="UP001139971"/>
    </source>
</evidence>